<evidence type="ECO:0000256" key="3">
    <source>
        <dbReference type="ARBA" id="ARBA00022723"/>
    </source>
</evidence>
<keyword evidence="7 12" id="KW-0862">Zinc</keyword>
<dbReference type="GO" id="GO:1990077">
    <property type="term" value="C:primosome complex"/>
    <property type="evidence" value="ECO:0007669"/>
    <property type="project" value="UniProtKB-UniRule"/>
</dbReference>
<protein>
    <recommendedName>
        <fullName evidence="12">Replication restart protein PriA</fullName>
    </recommendedName>
    <alternativeName>
        <fullName evidence="12">ATP-dependent DNA helicase PriA</fullName>
        <ecNumber evidence="12">5.6.2.4</ecNumber>
    </alternativeName>
    <alternativeName>
        <fullName evidence="12">DNA 3'-5' helicase PriA</fullName>
    </alternativeName>
</protein>
<dbReference type="InterPro" id="IPR014001">
    <property type="entry name" value="Helicase_ATP-bd"/>
</dbReference>
<dbReference type="GO" id="GO:0043138">
    <property type="term" value="F:3'-5' DNA helicase activity"/>
    <property type="evidence" value="ECO:0007669"/>
    <property type="project" value="UniProtKB-EC"/>
</dbReference>
<dbReference type="SMART" id="SM00487">
    <property type="entry name" value="DEXDc"/>
    <property type="match status" value="1"/>
</dbReference>
<dbReference type="InterPro" id="IPR040498">
    <property type="entry name" value="PriA_CRR"/>
</dbReference>
<comment type="similarity">
    <text evidence="12">Belongs to the helicase family. PriA subfamily.</text>
</comment>
<comment type="subunit">
    <text evidence="12">Component of the replication restart primosome.</text>
</comment>
<dbReference type="Pfam" id="PF18319">
    <property type="entry name" value="Zn_ribbon_PriA"/>
    <property type="match status" value="1"/>
</dbReference>
<dbReference type="InParanoid" id="A0A5R8QBS6"/>
<dbReference type="PROSITE" id="PS51194">
    <property type="entry name" value="HELICASE_CTER"/>
    <property type="match status" value="1"/>
</dbReference>
<dbReference type="Pfam" id="PF17764">
    <property type="entry name" value="PriA_3primeBD"/>
    <property type="match status" value="1"/>
</dbReference>
<feature type="binding site" evidence="12">
    <location>
        <position position="444"/>
    </location>
    <ligand>
        <name>Zn(2+)</name>
        <dbReference type="ChEBI" id="CHEBI:29105"/>
        <label>1</label>
    </ligand>
</feature>
<reference evidence="15 16" key="1">
    <citation type="submission" date="2019-05" db="EMBL/GenBank/DDBJ databases">
        <title>Culicoidintestinum kansasii gen. nov., sp. nov. from the gastrointestinal tract of the biting midge, Culicoides sonorensis.</title>
        <authorList>
            <person name="Neupane S."/>
            <person name="Ghosh A."/>
            <person name="Gunther S."/>
            <person name="Martin K."/>
            <person name="Zurek L."/>
        </authorList>
    </citation>
    <scope>NUCLEOTIDE SEQUENCE [LARGE SCALE GENOMIC DNA]</scope>
    <source>
        <strain evidence="15 16">CS-1</strain>
    </source>
</reference>
<evidence type="ECO:0000256" key="7">
    <source>
        <dbReference type="ARBA" id="ARBA00022833"/>
    </source>
</evidence>
<dbReference type="CDD" id="cd18804">
    <property type="entry name" value="SF2_C_priA"/>
    <property type="match status" value="1"/>
</dbReference>
<evidence type="ECO:0000256" key="1">
    <source>
        <dbReference type="ARBA" id="ARBA00022515"/>
    </source>
</evidence>
<dbReference type="Pfam" id="PF00271">
    <property type="entry name" value="Helicase_C"/>
    <property type="match status" value="1"/>
</dbReference>
<dbReference type="Proteomes" id="UP000306912">
    <property type="component" value="Unassembled WGS sequence"/>
</dbReference>
<dbReference type="RefSeq" id="WP_138191625.1">
    <property type="nucleotide sequence ID" value="NZ_VBWP01000008.1"/>
</dbReference>
<evidence type="ECO:0000313" key="15">
    <source>
        <dbReference type="EMBL" id="TLG72552.1"/>
    </source>
</evidence>
<evidence type="ECO:0000259" key="13">
    <source>
        <dbReference type="PROSITE" id="PS51192"/>
    </source>
</evidence>
<feature type="binding site" evidence="12">
    <location>
        <position position="450"/>
    </location>
    <ligand>
        <name>Zn(2+)</name>
        <dbReference type="ChEBI" id="CHEBI:29105"/>
        <label>2</label>
    </ligand>
</feature>
<dbReference type="InterPro" id="IPR011545">
    <property type="entry name" value="DEAD/DEAH_box_helicase_dom"/>
</dbReference>
<dbReference type="EMBL" id="VBWP01000008">
    <property type="protein sequence ID" value="TLG72552.1"/>
    <property type="molecule type" value="Genomic_DNA"/>
</dbReference>
<dbReference type="InterPro" id="IPR001650">
    <property type="entry name" value="Helicase_C-like"/>
</dbReference>
<dbReference type="EC" id="5.6.2.4" evidence="12"/>
<evidence type="ECO:0000256" key="4">
    <source>
        <dbReference type="ARBA" id="ARBA00022741"/>
    </source>
</evidence>
<dbReference type="NCBIfam" id="TIGR00595">
    <property type="entry name" value="priA"/>
    <property type="match status" value="1"/>
</dbReference>
<dbReference type="GO" id="GO:0006310">
    <property type="term" value="P:DNA recombination"/>
    <property type="evidence" value="ECO:0007669"/>
    <property type="project" value="InterPro"/>
</dbReference>
<dbReference type="GO" id="GO:0005524">
    <property type="term" value="F:ATP binding"/>
    <property type="evidence" value="ECO:0007669"/>
    <property type="project" value="UniProtKB-UniRule"/>
</dbReference>
<dbReference type="InterPro" id="IPR041236">
    <property type="entry name" value="PriA_C"/>
</dbReference>
<dbReference type="FunFam" id="3.40.50.300:FF:000489">
    <property type="entry name" value="Primosome assembly protein PriA"/>
    <property type="match status" value="1"/>
</dbReference>
<dbReference type="GO" id="GO:0016887">
    <property type="term" value="F:ATP hydrolysis activity"/>
    <property type="evidence" value="ECO:0007669"/>
    <property type="project" value="RHEA"/>
</dbReference>
<evidence type="ECO:0000256" key="9">
    <source>
        <dbReference type="ARBA" id="ARBA00023125"/>
    </source>
</evidence>
<dbReference type="GO" id="GO:0003677">
    <property type="term" value="F:DNA binding"/>
    <property type="evidence" value="ECO:0007669"/>
    <property type="project" value="UniProtKB-UniRule"/>
</dbReference>
<dbReference type="GO" id="GO:0008270">
    <property type="term" value="F:zinc ion binding"/>
    <property type="evidence" value="ECO:0007669"/>
    <property type="project" value="UniProtKB-UniRule"/>
</dbReference>
<dbReference type="Pfam" id="PF00270">
    <property type="entry name" value="DEAD"/>
    <property type="match status" value="1"/>
</dbReference>
<comment type="catalytic activity">
    <reaction evidence="12">
        <text>Couples ATP hydrolysis with the unwinding of duplex DNA by translocating in the 3'-5' direction.</text>
        <dbReference type="EC" id="5.6.2.4"/>
    </reaction>
</comment>
<feature type="binding site" evidence="12">
    <location>
        <position position="471"/>
    </location>
    <ligand>
        <name>Zn(2+)</name>
        <dbReference type="ChEBI" id="CHEBI:29105"/>
        <label>2</label>
    </ligand>
</feature>
<evidence type="ECO:0000256" key="11">
    <source>
        <dbReference type="ARBA" id="ARBA00048988"/>
    </source>
</evidence>
<dbReference type="Gene3D" id="3.40.1440.60">
    <property type="entry name" value="PriA, 3(prime) DNA-binding domain"/>
    <property type="match status" value="1"/>
</dbReference>
<keyword evidence="1 12" id="KW-0639">Primosome</keyword>
<dbReference type="GO" id="GO:0006270">
    <property type="term" value="P:DNA replication initiation"/>
    <property type="evidence" value="ECO:0007669"/>
    <property type="project" value="TreeGrafter"/>
</dbReference>
<comment type="function">
    <text evidence="12">Initiates the restart of stalled replication forks, which reloads the replicative helicase on sites other than the origin of replication. Recognizes and binds to abandoned replication forks and remodels them to uncover a helicase loading site. Promotes assembly of the primosome at these replication forks.</text>
</comment>
<dbReference type="OrthoDB" id="9759544at2"/>
<feature type="binding site" evidence="12">
    <location>
        <position position="481"/>
    </location>
    <ligand>
        <name>Zn(2+)</name>
        <dbReference type="ChEBI" id="CHEBI:29105"/>
        <label>1</label>
    </ligand>
</feature>
<dbReference type="SUPFAM" id="SSF52540">
    <property type="entry name" value="P-loop containing nucleoside triphosphate hydrolases"/>
    <property type="match status" value="2"/>
</dbReference>
<comment type="cofactor">
    <cofactor evidence="12">
        <name>Zn(2+)</name>
        <dbReference type="ChEBI" id="CHEBI:29105"/>
    </cofactor>
    <text evidence="12">Binds 2 zinc ions per subunit.</text>
</comment>
<evidence type="ECO:0000256" key="12">
    <source>
        <dbReference type="HAMAP-Rule" id="MF_00983"/>
    </source>
</evidence>
<comment type="caution">
    <text evidence="15">The sequence shown here is derived from an EMBL/GenBank/DDBJ whole genome shotgun (WGS) entry which is preliminary data.</text>
</comment>
<keyword evidence="6 12" id="KW-0347">Helicase</keyword>
<dbReference type="Gene3D" id="3.40.50.300">
    <property type="entry name" value="P-loop containing nucleotide triphosphate hydrolases"/>
    <property type="match status" value="2"/>
</dbReference>
<dbReference type="FunCoup" id="A0A5R8QBS6">
    <property type="interactions" value="362"/>
</dbReference>
<proteinExistence type="inferred from homology"/>
<evidence type="ECO:0000313" key="16">
    <source>
        <dbReference type="Proteomes" id="UP000306912"/>
    </source>
</evidence>
<dbReference type="InterPro" id="IPR027417">
    <property type="entry name" value="P-loop_NTPase"/>
</dbReference>
<dbReference type="CDD" id="cd17929">
    <property type="entry name" value="DEXHc_priA"/>
    <property type="match status" value="1"/>
</dbReference>
<dbReference type="GO" id="GO:0006302">
    <property type="term" value="P:double-strand break repair"/>
    <property type="evidence" value="ECO:0007669"/>
    <property type="project" value="InterPro"/>
</dbReference>
<dbReference type="FunFam" id="3.40.1440.60:FF:000001">
    <property type="entry name" value="Primosomal protein N"/>
    <property type="match status" value="1"/>
</dbReference>
<organism evidence="15 16">
    <name type="scientific">Culicoidibacter larvae</name>
    <dbReference type="NCBI Taxonomy" id="2579976"/>
    <lineage>
        <taxon>Bacteria</taxon>
        <taxon>Bacillati</taxon>
        <taxon>Bacillota</taxon>
        <taxon>Culicoidibacteria</taxon>
        <taxon>Culicoidibacterales</taxon>
        <taxon>Culicoidibacteraceae</taxon>
        <taxon>Culicoidibacter</taxon>
    </lineage>
</organism>
<feature type="domain" description="Helicase C-terminal" evidence="14">
    <location>
        <begin position="476"/>
        <end position="629"/>
    </location>
</feature>
<name>A0A5R8QBS6_9FIRM</name>
<feature type="binding site" evidence="12">
    <location>
        <position position="453"/>
    </location>
    <ligand>
        <name>Zn(2+)</name>
        <dbReference type="ChEBI" id="CHEBI:29105"/>
        <label>2</label>
    </ligand>
</feature>
<dbReference type="NCBIfam" id="NF004066">
    <property type="entry name" value="PRK05580.1-3"/>
    <property type="match status" value="1"/>
</dbReference>
<comment type="catalytic activity">
    <reaction evidence="11 12">
        <text>ATP + H2O = ADP + phosphate + H(+)</text>
        <dbReference type="Rhea" id="RHEA:13065"/>
        <dbReference type="ChEBI" id="CHEBI:15377"/>
        <dbReference type="ChEBI" id="CHEBI:15378"/>
        <dbReference type="ChEBI" id="CHEBI:30616"/>
        <dbReference type="ChEBI" id="CHEBI:43474"/>
        <dbReference type="ChEBI" id="CHEBI:456216"/>
        <dbReference type="EC" id="5.6.2.4"/>
    </reaction>
</comment>
<feature type="binding site" evidence="12">
    <location>
        <position position="484"/>
    </location>
    <ligand>
        <name>Zn(2+)</name>
        <dbReference type="ChEBI" id="CHEBI:29105"/>
        <label>1</label>
    </ligand>
</feature>
<keyword evidence="5 12" id="KW-0378">Hydrolase</keyword>
<dbReference type="InterPro" id="IPR005259">
    <property type="entry name" value="PriA"/>
</dbReference>
<evidence type="ECO:0000256" key="2">
    <source>
        <dbReference type="ARBA" id="ARBA00022705"/>
    </source>
</evidence>
<keyword evidence="9 12" id="KW-0238">DNA-binding</keyword>
<dbReference type="InterPro" id="IPR042115">
    <property type="entry name" value="PriA_3primeBD_sf"/>
</dbReference>
<dbReference type="GO" id="GO:0006269">
    <property type="term" value="P:DNA replication, synthesis of primer"/>
    <property type="evidence" value="ECO:0007669"/>
    <property type="project" value="UniProtKB-KW"/>
</dbReference>
<sequence>MRTVEVIVDVPAHQTNQTYDYLIQEGQRVEVGMRVHVPFGNRNVEGFVLGIKEDAQEADFKFALKPVYAVLDEEPVLTHELIELAKYMCEQTASFMINALQTILPAALKVGRKQAVKVKTQEMVVRVIDGVVQPKAKKQFEAVEFLLGQRLPYSATELRKQFSAPIVQSLLQKGAIVTEEQEVLRSVYNSSVYEEYVKQPLTAAQQVAFDAISAGRESGQAMLLHGVTGSGKTEVYMQQIEAVVASGKQAIVLVPEIALTPQMVQRFVGRFGEAVAVLHSRLSNGERFDQWRLIERGEVKIVVGTRSAIFAPLTDIGLIVIDEEHDSSYKQENMPAYDTREMALWRADFHHCSVIFSSATPSLETYARAQVDRYLYVGIHERIAGLMMPEVKVIDMREELHAKNLSMFSRDLLAAIRDRLDKKEQIILLFNRRGYATFVKCRECGYVVECPNCDISLTYHKTSNKLHCHYCEHQEPLPQTCPNCTSPYIKLFGQGTQRLTEALQQEFPDARILRMDRDTTSQKGSHQAIFDTFSNLEADILVGTQMIAKGLDFPNVTLVGVLAADQTLNFPDFRASERAFQLLTQVSGRAGRQRAGTAIIQTYMPDHYAIQFAAKHDYQGFYQEEMKIRKQHYYPPYCHVSSLKATAASAKEAYDLLFAIYQEFKDDEAIQIYKPVPALIARVNNQYTYQCLLKYKDKKHTLARLYDLQQKYYKHNKVSLSISV</sequence>
<dbReference type="HAMAP" id="MF_00983">
    <property type="entry name" value="PriA"/>
    <property type="match status" value="1"/>
</dbReference>
<keyword evidence="8 12" id="KW-0067">ATP-binding</keyword>
<dbReference type="PANTHER" id="PTHR30580:SF0">
    <property type="entry name" value="PRIMOSOMAL PROTEIN N"/>
    <property type="match status" value="1"/>
</dbReference>
<evidence type="ECO:0000259" key="14">
    <source>
        <dbReference type="PROSITE" id="PS51194"/>
    </source>
</evidence>
<keyword evidence="2 12" id="KW-0235">DNA replication</keyword>
<evidence type="ECO:0000256" key="5">
    <source>
        <dbReference type="ARBA" id="ARBA00022801"/>
    </source>
</evidence>
<dbReference type="PROSITE" id="PS51192">
    <property type="entry name" value="HELICASE_ATP_BIND_1"/>
    <property type="match status" value="1"/>
</dbReference>
<gene>
    <name evidence="12 15" type="primary">priA</name>
    <name evidence="15" type="ORF">FEZ08_09190</name>
</gene>
<keyword evidence="3 12" id="KW-0479">Metal-binding</keyword>
<evidence type="ECO:0000256" key="8">
    <source>
        <dbReference type="ARBA" id="ARBA00022840"/>
    </source>
</evidence>
<accession>A0A5R8QBS6</accession>
<evidence type="ECO:0000256" key="10">
    <source>
        <dbReference type="ARBA" id="ARBA00023235"/>
    </source>
</evidence>
<feature type="domain" description="Helicase ATP-binding" evidence="13">
    <location>
        <begin position="213"/>
        <end position="379"/>
    </location>
</feature>
<dbReference type="SMART" id="SM00490">
    <property type="entry name" value="HELICc"/>
    <property type="match status" value="1"/>
</dbReference>
<dbReference type="AlphaFoldDB" id="A0A5R8QBS6"/>
<evidence type="ECO:0000256" key="6">
    <source>
        <dbReference type="ARBA" id="ARBA00022806"/>
    </source>
</evidence>
<keyword evidence="16" id="KW-1185">Reference proteome</keyword>
<keyword evidence="4 12" id="KW-0547">Nucleotide-binding</keyword>
<dbReference type="InterPro" id="IPR041222">
    <property type="entry name" value="PriA_3primeBD"/>
</dbReference>
<feature type="binding site" evidence="12">
    <location>
        <position position="441"/>
    </location>
    <ligand>
        <name>Zn(2+)</name>
        <dbReference type="ChEBI" id="CHEBI:29105"/>
        <label>1</label>
    </ligand>
</feature>
<feature type="binding site" evidence="12">
    <location>
        <position position="468"/>
    </location>
    <ligand>
        <name>Zn(2+)</name>
        <dbReference type="ChEBI" id="CHEBI:29105"/>
        <label>2</label>
    </ligand>
</feature>
<dbReference type="PANTHER" id="PTHR30580">
    <property type="entry name" value="PRIMOSOMAL PROTEIN N"/>
    <property type="match status" value="1"/>
</dbReference>
<keyword evidence="10 12" id="KW-0413">Isomerase</keyword>
<dbReference type="Pfam" id="PF18074">
    <property type="entry name" value="PriA_C"/>
    <property type="match status" value="1"/>
</dbReference>